<dbReference type="GeneID" id="26805373"/>
<gene>
    <name evidence="2" type="ORF">ANOM_003569</name>
</gene>
<accession>A0A0L1J6E7</accession>
<name>A0A0L1J6E7_ASPN3</name>
<dbReference type="Proteomes" id="UP000037505">
    <property type="component" value="Unassembled WGS sequence"/>
</dbReference>
<dbReference type="RefSeq" id="XP_015408183.1">
    <property type="nucleotide sequence ID" value="XM_015548826.1"/>
</dbReference>
<comment type="caution">
    <text evidence="2">The sequence shown here is derived from an EMBL/GenBank/DDBJ whole genome shotgun (WGS) entry which is preliminary data.</text>
</comment>
<evidence type="ECO:0000313" key="3">
    <source>
        <dbReference type="Proteomes" id="UP000037505"/>
    </source>
</evidence>
<keyword evidence="3" id="KW-1185">Reference proteome</keyword>
<evidence type="ECO:0000256" key="1">
    <source>
        <dbReference type="SAM" id="MobiDB-lite"/>
    </source>
</evidence>
<feature type="region of interest" description="Disordered" evidence="1">
    <location>
        <begin position="1"/>
        <end position="46"/>
    </location>
</feature>
<dbReference type="OrthoDB" id="5418029at2759"/>
<dbReference type="AlphaFoldDB" id="A0A0L1J6E7"/>
<dbReference type="EMBL" id="JNOM01000087">
    <property type="protein sequence ID" value="KNG87260.1"/>
    <property type="molecule type" value="Genomic_DNA"/>
</dbReference>
<evidence type="ECO:0000313" key="2">
    <source>
        <dbReference type="EMBL" id="KNG87260.1"/>
    </source>
</evidence>
<proteinExistence type="predicted"/>
<organism evidence="2 3">
    <name type="scientific">Aspergillus nomiae NRRL (strain ATCC 15546 / NRRL 13137 / CBS 260.88 / M93)</name>
    <dbReference type="NCBI Taxonomy" id="1509407"/>
    <lineage>
        <taxon>Eukaryota</taxon>
        <taxon>Fungi</taxon>
        <taxon>Dikarya</taxon>
        <taxon>Ascomycota</taxon>
        <taxon>Pezizomycotina</taxon>
        <taxon>Eurotiomycetes</taxon>
        <taxon>Eurotiomycetidae</taxon>
        <taxon>Eurotiales</taxon>
        <taxon>Aspergillaceae</taxon>
        <taxon>Aspergillus</taxon>
        <taxon>Aspergillus subgen. Circumdati</taxon>
    </lineage>
</organism>
<sequence>MASRKRGPPSSETQSPRRIRTRSSGAIERLPPSPACPGEVKTRDRGSLLKLPPGSDIFEAVAKVRADKNLTDEEAFLELLAAYDIPLSTLSQISAKKLEVSFSNVTYKQIAPYVWLNPNAGGRDMLRLDVFRSRIPTAMFQDIVRDVEDAFTQYGPLDSHDNEETRSRFISSLFTRIVCVFNSIIVNKPETLLDAEFPRKGHIEHHFAALDSVSIVFIEVKKSWTMGKQGLDIKGQVLAECAASDYTNMKQGHWVPILAILCDGNNFEFFVFDSSAKEIYSSRRITGIIADELGDHADLLLSTKRTCEYLFDWFVMGYINSLQSFGDQSLKRSNTKKRESTSQWENALTNAHTAHWYLREAAEAAKKKRFNDAETMAGRGLEQLKQSVLEIPREPLYERSLESLWDGSAPLEEALSNRNIF</sequence>
<protein>
    <submittedName>
        <fullName evidence="2">Uncharacterized protein</fullName>
    </submittedName>
</protein>
<reference evidence="2 3" key="1">
    <citation type="submission" date="2014-06" db="EMBL/GenBank/DDBJ databases">
        <title>The Genome of the Aflatoxigenic Filamentous Fungus Aspergillus nomius.</title>
        <authorList>
            <person name="Moore M.G."/>
            <person name="Shannon B.M."/>
            <person name="Brian M.M."/>
        </authorList>
    </citation>
    <scope>NUCLEOTIDE SEQUENCE [LARGE SCALE GENOMIC DNA]</scope>
    <source>
        <strain evidence="2 3">NRRL 13137</strain>
    </source>
</reference>